<evidence type="ECO:0000313" key="6">
    <source>
        <dbReference type="EMBL" id="MBO8465799.1"/>
    </source>
</evidence>
<dbReference type="SMART" id="SM00342">
    <property type="entry name" value="HTH_ARAC"/>
    <property type="match status" value="1"/>
</dbReference>
<dbReference type="PROSITE" id="PS51257">
    <property type="entry name" value="PROKAR_LIPOPROTEIN"/>
    <property type="match status" value="1"/>
</dbReference>
<proteinExistence type="predicted"/>
<keyword evidence="2" id="KW-0238">DNA-binding</keyword>
<evidence type="ECO:0000313" key="7">
    <source>
        <dbReference type="Proteomes" id="UP000823597"/>
    </source>
</evidence>
<dbReference type="InterPro" id="IPR018060">
    <property type="entry name" value="HTH_AraC"/>
</dbReference>
<reference evidence="6" key="1">
    <citation type="submission" date="2020-10" db="EMBL/GenBank/DDBJ databases">
        <authorList>
            <person name="Gilroy R."/>
        </authorList>
    </citation>
    <scope>NUCLEOTIDE SEQUENCE</scope>
    <source>
        <strain evidence="6">10037</strain>
    </source>
</reference>
<comment type="caution">
    <text evidence="6">The sequence shown here is derived from an EMBL/GenBank/DDBJ whole genome shotgun (WGS) entry which is preliminary data.</text>
</comment>
<dbReference type="AlphaFoldDB" id="A0A9D9NA71"/>
<dbReference type="EMBL" id="JADIME010000077">
    <property type="protein sequence ID" value="MBO8465799.1"/>
    <property type="molecule type" value="Genomic_DNA"/>
</dbReference>
<dbReference type="PANTHER" id="PTHR43280">
    <property type="entry name" value="ARAC-FAMILY TRANSCRIPTIONAL REGULATOR"/>
    <property type="match status" value="1"/>
</dbReference>
<gene>
    <name evidence="6" type="ORF">IAB93_07380</name>
</gene>
<evidence type="ECO:0000256" key="3">
    <source>
        <dbReference type="ARBA" id="ARBA00023163"/>
    </source>
</evidence>
<dbReference type="Gene3D" id="1.25.40.10">
    <property type="entry name" value="Tetratricopeptide repeat domain"/>
    <property type="match status" value="2"/>
</dbReference>
<accession>A0A9D9NA71</accession>
<dbReference type="InterPro" id="IPR019734">
    <property type="entry name" value="TPR_rpt"/>
</dbReference>
<protein>
    <submittedName>
        <fullName evidence="6">Helix-turn-helix domain-containing protein</fullName>
    </submittedName>
</protein>
<keyword evidence="4" id="KW-0812">Transmembrane</keyword>
<dbReference type="GO" id="GO:0043565">
    <property type="term" value="F:sequence-specific DNA binding"/>
    <property type="evidence" value="ECO:0007669"/>
    <property type="project" value="InterPro"/>
</dbReference>
<evidence type="ECO:0000259" key="5">
    <source>
        <dbReference type="PROSITE" id="PS01124"/>
    </source>
</evidence>
<dbReference type="Gene3D" id="1.10.10.60">
    <property type="entry name" value="Homeodomain-like"/>
    <property type="match status" value="2"/>
</dbReference>
<dbReference type="InterPro" id="IPR009057">
    <property type="entry name" value="Homeodomain-like_sf"/>
</dbReference>
<dbReference type="PANTHER" id="PTHR43280:SF29">
    <property type="entry name" value="ARAC-FAMILY TRANSCRIPTIONAL REGULATOR"/>
    <property type="match status" value="1"/>
</dbReference>
<dbReference type="InterPro" id="IPR011990">
    <property type="entry name" value="TPR-like_helical_dom_sf"/>
</dbReference>
<keyword evidence="3" id="KW-0804">Transcription</keyword>
<dbReference type="SUPFAM" id="SSF46689">
    <property type="entry name" value="Homeodomain-like"/>
    <property type="match status" value="1"/>
</dbReference>
<dbReference type="SMART" id="SM00028">
    <property type="entry name" value="TPR"/>
    <property type="match status" value="5"/>
</dbReference>
<keyword evidence="4" id="KW-1133">Transmembrane helix</keyword>
<dbReference type="Pfam" id="PF12833">
    <property type="entry name" value="HTH_18"/>
    <property type="match status" value="1"/>
</dbReference>
<dbReference type="Proteomes" id="UP000823597">
    <property type="component" value="Unassembled WGS sequence"/>
</dbReference>
<evidence type="ECO:0000256" key="2">
    <source>
        <dbReference type="ARBA" id="ARBA00023125"/>
    </source>
</evidence>
<keyword evidence="1" id="KW-0805">Transcription regulation</keyword>
<dbReference type="PROSITE" id="PS01124">
    <property type="entry name" value="HTH_ARAC_FAMILY_2"/>
    <property type="match status" value="1"/>
</dbReference>
<dbReference type="GO" id="GO:0003700">
    <property type="term" value="F:DNA-binding transcription factor activity"/>
    <property type="evidence" value="ECO:0007669"/>
    <property type="project" value="InterPro"/>
</dbReference>
<keyword evidence="4" id="KW-0472">Membrane</keyword>
<sequence>MRHSTYFIIIFIYCVLLSCTRDDTLHARLDTDYRLLKRSDSILSLYTSKGEWTKALSYAYSSDSASSGRDVVNSLQAYAYIGQCYLATDCYDSCRTYLEKGLAIWESVKHSQPENEFAYKSAYVLYNSLGIYTVNIENDYEKAMRYFTDGSKIASSRGDKYYNMVFLSNMAVVSNIRKDTSGIKYAAEIYKYGICKKDTSTICNGAYLQAAFYLMKGELSRAKEMLNRALQLTDPDDLRYGEMLNLYAEILYKDSLPSEAERYYESAMKYTGHISASAATAIYLSYGHFLLQEKRFSEAIRVLKKGTGIAEDSDNRVHKYQLYLSLSQAYEAVGNTSAALAYHKKYSTESENAINIEKERAVNELTRKYEQEIYEQEIYRHNMEIASQKRALAISIAIASITAGLSAVILSMYRKKDRLYSKIVKQYRDEFEKKQKNEIQTAAAGKDIFDKVEKLIKYDGKYRDNSLTRDSLAEMIGTNRTYLSKVVNEKTGMSFVNYLNSYRIEKSLEILSDSDDNTPLKAIGPAVGFNSMSTFYKLFREKVGMTPAKYRQKIIEISKNDNLTKTA</sequence>
<feature type="domain" description="HTH araC/xylS-type" evidence="5">
    <location>
        <begin position="450"/>
        <end position="553"/>
    </location>
</feature>
<organism evidence="6 7">
    <name type="scientific">Candidatus Merdivivens pullistercoris</name>
    <dbReference type="NCBI Taxonomy" id="2840873"/>
    <lineage>
        <taxon>Bacteria</taxon>
        <taxon>Pseudomonadati</taxon>
        <taxon>Bacteroidota</taxon>
        <taxon>Bacteroidia</taxon>
        <taxon>Bacteroidales</taxon>
        <taxon>Muribaculaceae</taxon>
        <taxon>Muribaculaceae incertae sedis</taxon>
        <taxon>Candidatus Merdivivens</taxon>
    </lineage>
</organism>
<evidence type="ECO:0000256" key="4">
    <source>
        <dbReference type="SAM" id="Phobius"/>
    </source>
</evidence>
<name>A0A9D9NA71_9BACT</name>
<feature type="transmembrane region" description="Helical" evidence="4">
    <location>
        <begin position="391"/>
        <end position="413"/>
    </location>
</feature>
<evidence type="ECO:0000256" key="1">
    <source>
        <dbReference type="ARBA" id="ARBA00023015"/>
    </source>
</evidence>
<dbReference type="SUPFAM" id="SSF48452">
    <property type="entry name" value="TPR-like"/>
    <property type="match status" value="2"/>
</dbReference>
<reference evidence="6" key="2">
    <citation type="journal article" date="2021" name="PeerJ">
        <title>Extensive microbial diversity within the chicken gut microbiome revealed by metagenomics and culture.</title>
        <authorList>
            <person name="Gilroy R."/>
            <person name="Ravi A."/>
            <person name="Getino M."/>
            <person name="Pursley I."/>
            <person name="Horton D.L."/>
            <person name="Alikhan N.F."/>
            <person name="Baker D."/>
            <person name="Gharbi K."/>
            <person name="Hall N."/>
            <person name="Watson M."/>
            <person name="Adriaenssens E.M."/>
            <person name="Foster-Nyarko E."/>
            <person name="Jarju S."/>
            <person name="Secka A."/>
            <person name="Antonio M."/>
            <person name="Oren A."/>
            <person name="Chaudhuri R.R."/>
            <person name="La Ragione R."/>
            <person name="Hildebrand F."/>
            <person name="Pallen M.J."/>
        </authorList>
    </citation>
    <scope>NUCLEOTIDE SEQUENCE</scope>
    <source>
        <strain evidence="6">10037</strain>
    </source>
</reference>